<evidence type="ECO:0000259" key="1">
    <source>
        <dbReference type="Pfam" id="PF03372"/>
    </source>
</evidence>
<keyword evidence="2" id="KW-0378">Hydrolase</keyword>
<evidence type="ECO:0000313" key="3">
    <source>
        <dbReference type="Proteomes" id="UP000000450"/>
    </source>
</evidence>
<dbReference type="Gene3D" id="3.60.10.10">
    <property type="entry name" value="Endonuclease/exonuclease/phosphatase"/>
    <property type="match status" value="1"/>
</dbReference>
<dbReference type="Proteomes" id="UP000000450">
    <property type="component" value="Chromosome"/>
</dbReference>
<organism evidence="2 3">
    <name type="scientific">Acidovorax ebreus (strain TPSY)</name>
    <name type="common">Diaphorobacter sp. (strain TPSY)</name>
    <dbReference type="NCBI Taxonomy" id="535289"/>
    <lineage>
        <taxon>Bacteria</taxon>
        <taxon>Pseudomonadati</taxon>
        <taxon>Pseudomonadota</taxon>
        <taxon>Betaproteobacteria</taxon>
        <taxon>Burkholderiales</taxon>
        <taxon>Comamonadaceae</taxon>
        <taxon>Diaphorobacter</taxon>
    </lineage>
</organism>
<dbReference type="InterPro" id="IPR051916">
    <property type="entry name" value="GPI-anchor_lipid_remodeler"/>
</dbReference>
<dbReference type="GO" id="GO:0004519">
    <property type="term" value="F:endonuclease activity"/>
    <property type="evidence" value="ECO:0007669"/>
    <property type="project" value="UniProtKB-KW"/>
</dbReference>
<dbReference type="AlphaFoldDB" id="A0A9J9UBI9"/>
<protein>
    <submittedName>
        <fullName evidence="2">Endonuclease/exonuclease/phosphatase</fullName>
    </submittedName>
</protein>
<dbReference type="Pfam" id="PF03372">
    <property type="entry name" value="Exo_endo_phos"/>
    <property type="match status" value="1"/>
</dbReference>
<keyword evidence="2" id="KW-0540">Nuclease</keyword>
<dbReference type="PANTHER" id="PTHR14859">
    <property type="entry name" value="CALCOFLUOR WHITE HYPERSENSITIVE PROTEIN PRECURSOR"/>
    <property type="match status" value="1"/>
</dbReference>
<keyword evidence="3" id="KW-1185">Reference proteome</keyword>
<proteinExistence type="predicted"/>
<dbReference type="EMBL" id="CP001392">
    <property type="protein sequence ID" value="ACM34091.1"/>
    <property type="molecule type" value="Genomic_DNA"/>
</dbReference>
<accession>A0A9J9UBI9</accession>
<gene>
    <name evidence="2" type="ordered locus">Dtpsy_2656</name>
</gene>
<dbReference type="SUPFAM" id="SSF56219">
    <property type="entry name" value="DNase I-like"/>
    <property type="match status" value="1"/>
</dbReference>
<dbReference type="KEGG" id="dia:Dtpsy_2656"/>
<dbReference type="InterPro" id="IPR036691">
    <property type="entry name" value="Endo/exonu/phosph_ase_sf"/>
</dbReference>
<dbReference type="GO" id="GO:0006506">
    <property type="term" value="P:GPI anchor biosynthetic process"/>
    <property type="evidence" value="ECO:0007669"/>
    <property type="project" value="TreeGrafter"/>
</dbReference>
<dbReference type="InterPro" id="IPR005135">
    <property type="entry name" value="Endo/exonuclease/phosphatase"/>
</dbReference>
<evidence type="ECO:0000313" key="2">
    <source>
        <dbReference type="EMBL" id="ACM34091.1"/>
    </source>
</evidence>
<keyword evidence="2" id="KW-0255">Endonuclease</keyword>
<reference evidence="2 3" key="1">
    <citation type="journal article" date="2010" name="J. Bacteriol.">
        <title>Completed genome sequence of the anaerobic iron-oxidizing bacterium Acidovorax ebreus strain TPSY.</title>
        <authorList>
            <person name="Byrne-Bailey K.G."/>
            <person name="Weber K.A."/>
            <person name="Chair A.H."/>
            <person name="Bose S."/>
            <person name="Knox T."/>
            <person name="Spanbauer T.L."/>
            <person name="Chertkov O."/>
            <person name="Coates J.D."/>
        </authorList>
    </citation>
    <scope>NUCLEOTIDE SEQUENCE [LARGE SCALE GENOMIC DNA]</scope>
    <source>
        <strain evidence="2 3">TPSY</strain>
    </source>
</reference>
<dbReference type="PANTHER" id="PTHR14859:SF0">
    <property type="entry name" value="ENDONUCLEASE_EXONUCLEASE_PHOSPHATASE FAMILY PROTEIN, EXPRESSED"/>
    <property type="match status" value="1"/>
</dbReference>
<name>A0A9J9UBI9_ACIET</name>
<dbReference type="RefSeq" id="WP_015913996.1">
    <property type="nucleotide sequence ID" value="NC_011992.1"/>
</dbReference>
<feature type="domain" description="Endonuclease/exonuclease/phosphatase" evidence="1">
    <location>
        <begin position="4"/>
        <end position="283"/>
    </location>
</feature>
<dbReference type="GO" id="GO:0016020">
    <property type="term" value="C:membrane"/>
    <property type="evidence" value="ECO:0007669"/>
    <property type="project" value="GOC"/>
</dbReference>
<sequence>MQLVTWNTQWCRGLDGRVDPARIVQYAVALGDVDVLCLQEIAVNYPGLAGSPGDQVAQVQSALPAGWQVFFGAAVDEWTAAGRQRFGNLIATRLPVLQLQHHPLPYPPDAGVRSMPRLCSVLTVQDPALGPVRVMTTHLEYYSKPQRMAQALALRALHLQACAQAAQRPQGLADGSPFQPKAHTPHAVLCGDFNLQAHEPEYAMLAAALADEEGATAGQAGQPPLWDAWRLLHPGAPQPPTFCVFDQTYAPQPLACDFIWVSDSLRSRVRAVRVDGVTQASDHQPVLLELQ</sequence>